<proteinExistence type="predicted"/>
<reference evidence="2 3" key="1">
    <citation type="submission" date="2019-10" db="EMBL/GenBank/DDBJ databases">
        <title>Two novel species isolated from a subtropical stream in China.</title>
        <authorList>
            <person name="Lu H."/>
        </authorList>
    </citation>
    <scope>NUCLEOTIDE SEQUENCE [LARGE SCALE GENOMIC DNA]</scope>
    <source>
        <strain evidence="2 3">FT103W</strain>
    </source>
</reference>
<accession>A0A843S8M4</accession>
<name>A0A843S8M4_9BURK</name>
<dbReference type="RefSeq" id="WP_152801601.1">
    <property type="nucleotide sequence ID" value="NZ_WHUF01000001.1"/>
</dbReference>
<feature type="chain" id="PRO_5032533099" description="DUF4410 domain-containing protein" evidence="1">
    <location>
        <begin position="25"/>
        <end position="163"/>
    </location>
</feature>
<dbReference type="EMBL" id="WHUF01000001">
    <property type="protein sequence ID" value="MQA18504.1"/>
    <property type="molecule type" value="Genomic_DNA"/>
</dbReference>
<evidence type="ECO:0008006" key="4">
    <source>
        <dbReference type="Google" id="ProtNLM"/>
    </source>
</evidence>
<gene>
    <name evidence="2" type="ORF">GEV01_03135</name>
</gene>
<organism evidence="2 3">
    <name type="scientific">Rugamonas rivuli</name>
    <dbReference type="NCBI Taxonomy" id="2743358"/>
    <lineage>
        <taxon>Bacteria</taxon>
        <taxon>Pseudomonadati</taxon>
        <taxon>Pseudomonadota</taxon>
        <taxon>Betaproteobacteria</taxon>
        <taxon>Burkholderiales</taxon>
        <taxon>Oxalobacteraceae</taxon>
        <taxon>Telluria group</taxon>
        <taxon>Rugamonas</taxon>
    </lineage>
</organism>
<dbReference type="AlphaFoldDB" id="A0A843S8M4"/>
<keyword evidence="1" id="KW-0732">Signal</keyword>
<protein>
    <recommendedName>
        <fullName evidence="4">DUF4410 domain-containing protein</fullName>
    </recommendedName>
</protein>
<feature type="signal peptide" evidence="1">
    <location>
        <begin position="1"/>
        <end position="24"/>
    </location>
</feature>
<comment type="caution">
    <text evidence="2">The sequence shown here is derived from an EMBL/GenBank/DDBJ whole genome shotgun (WGS) entry which is preliminary data.</text>
</comment>
<sequence>MKQSFIKHALLVVGTFCALTSAQAGEIVKSLKVELLVFSGRPNPTFVVTDPAQIKEILALAKNLPKKKGVSASDSDQPEPKLGYQGFIVTNNSDVSSDIKSFAVHGSNVHLALVTGAKEAGKSAVVQAAAVDADSALENKLLAHGQKIGAVDDKLLEFIENSK</sequence>
<evidence type="ECO:0000313" key="3">
    <source>
        <dbReference type="Proteomes" id="UP000444318"/>
    </source>
</evidence>
<keyword evidence="3" id="KW-1185">Reference proteome</keyword>
<evidence type="ECO:0000313" key="2">
    <source>
        <dbReference type="EMBL" id="MQA18504.1"/>
    </source>
</evidence>
<dbReference type="Proteomes" id="UP000444318">
    <property type="component" value="Unassembled WGS sequence"/>
</dbReference>
<evidence type="ECO:0000256" key="1">
    <source>
        <dbReference type="SAM" id="SignalP"/>
    </source>
</evidence>